<organism evidence="2 3">
    <name type="scientific">Hallerella porci</name>
    <dbReference type="NCBI Taxonomy" id="1945871"/>
    <lineage>
        <taxon>Bacteria</taxon>
        <taxon>Pseudomonadati</taxon>
        <taxon>Fibrobacterota</taxon>
        <taxon>Fibrobacteria</taxon>
        <taxon>Fibrobacterales</taxon>
        <taxon>Fibrobacteraceae</taxon>
        <taxon>Hallerella</taxon>
    </lineage>
</organism>
<reference evidence="2 3" key="1">
    <citation type="submission" date="2018-05" db="EMBL/GenBank/DDBJ databases">
        <title>Animal gut microbial communities from fecal samples from Wisconsin, USA.</title>
        <authorList>
            <person name="Neumann A."/>
        </authorList>
    </citation>
    <scope>NUCLEOTIDE SEQUENCE [LARGE SCALE GENOMIC DNA]</scope>
    <source>
        <strain evidence="2 3">UWS4</strain>
    </source>
</reference>
<dbReference type="Pfam" id="PF13470">
    <property type="entry name" value="PIN_3"/>
    <property type="match status" value="1"/>
</dbReference>
<dbReference type="InterPro" id="IPR029060">
    <property type="entry name" value="PIN-like_dom_sf"/>
</dbReference>
<dbReference type="Gene3D" id="3.40.50.1010">
    <property type="entry name" value="5'-nuclease"/>
    <property type="match status" value="1"/>
</dbReference>
<sequence>MAKQLKIVIDTNVLIQMLGRFSKYHFLWKKFIAGEYILCISNEILHEYEEILNQHTSPIVLNFFMKIIEFSDNIIQKDPFFKMNLIKKDPDDNKFVDGAFASQADFIVTNDNHFAELKQIDFPKIEIKTIDEFAELLASK</sequence>
<gene>
    <name evidence="2" type="ORF">B0H50_101142</name>
</gene>
<feature type="domain" description="PIN" evidence="1">
    <location>
        <begin position="6"/>
        <end position="113"/>
    </location>
</feature>
<name>A0ABX5LRZ0_9BACT</name>
<keyword evidence="3" id="KW-1185">Reference proteome</keyword>
<accession>A0ABX5LRZ0</accession>
<dbReference type="SUPFAM" id="SSF88723">
    <property type="entry name" value="PIN domain-like"/>
    <property type="match status" value="1"/>
</dbReference>
<dbReference type="InterPro" id="IPR002716">
    <property type="entry name" value="PIN_dom"/>
</dbReference>
<evidence type="ECO:0000259" key="1">
    <source>
        <dbReference type="Pfam" id="PF13470"/>
    </source>
</evidence>
<protein>
    <recommendedName>
        <fullName evidence="1">PIN domain-containing protein</fullName>
    </recommendedName>
</protein>
<dbReference type="RefSeq" id="WP_106197438.1">
    <property type="nucleotide sequence ID" value="NZ_JAXEIU010000019.1"/>
</dbReference>
<comment type="caution">
    <text evidence="2">The sequence shown here is derived from an EMBL/GenBank/DDBJ whole genome shotgun (WGS) entry which is preliminary data.</text>
</comment>
<dbReference type="EMBL" id="QGHD01000001">
    <property type="protein sequence ID" value="PWL04130.1"/>
    <property type="molecule type" value="Genomic_DNA"/>
</dbReference>
<dbReference type="Proteomes" id="UP000245523">
    <property type="component" value="Unassembled WGS sequence"/>
</dbReference>
<dbReference type="NCBIfam" id="TIGR00305">
    <property type="entry name" value="putative toxin-antitoxin system toxin component, PIN family"/>
    <property type="match status" value="1"/>
</dbReference>
<dbReference type="PANTHER" id="PTHR34610">
    <property type="entry name" value="SSL7007 PROTEIN"/>
    <property type="match status" value="1"/>
</dbReference>
<proteinExistence type="predicted"/>
<dbReference type="InterPro" id="IPR002850">
    <property type="entry name" value="PIN_toxin-like"/>
</dbReference>
<evidence type="ECO:0000313" key="2">
    <source>
        <dbReference type="EMBL" id="PWL04130.1"/>
    </source>
</evidence>
<evidence type="ECO:0000313" key="3">
    <source>
        <dbReference type="Proteomes" id="UP000245523"/>
    </source>
</evidence>
<dbReference type="PANTHER" id="PTHR34610:SF3">
    <property type="entry name" value="SSL7007 PROTEIN"/>
    <property type="match status" value="1"/>
</dbReference>